<dbReference type="RefSeq" id="WP_205723312.1">
    <property type="nucleotide sequence ID" value="NZ_CP070608.1"/>
</dbReference>
<evidence type="ECO:0000313" key="5">
    <source>
        <dbReference type="EMBL" id="QSE98798.1"/>
    </source>
</evidence>
<proteinExistence type="predicted"/>
<keyword evidence="2" id="KW-0238">DNA-binding</keyword>
<dbReference type="InterPro" id="IPR020449">
    <property type="entry name" value="Tscrpt_reg_AraC-type_HTH"/>
</dbReference>
<dbReference type="SMART" id="SM00342">
    <property type="entry name" value="HTH_ARAC"/>
    <property type="match status" value="1"/>
</dbReference>
<protein>
    <submittedName>
        <fullName evidence="5">AraC family transcriptional regulator ligand-binding domain-containing protein</fullName>
    </submittedName>
</protein>
<evidence type="ECO:0000256" key="3">
    <source>
        <dbReference type="ARBA" id="ARBA00023163"/>
    </source>
</evidence>
<dbReference type="Gene3D" id="1.10.10.60">
    <property type="entry name" value="Homeodomain-like"/>
    <property type="match status" value="1"/>
</dbReference>
<feature type="domain" description="HTH araC/xylS-type" evidence="4">
    <location>
        <begin position="230"/>
        <end position="328"/>
    </location>
</feature>
<dbReference type="InterPro" id="IPR018060">
    <property type="entry name" value="HTH_AraC"/>
</dbReference>
<dbReference type="EMBL" id="CP070608">
    <property type="protein sequence ID" value="QSE98798.1"/>
    <property type="molecule type" value="Genomic_DNA"/>
</dbReference>
<dbReference type="PRINTS" id="PR00032">
    <property type="entry name" value="HTHARAC"/>
</dbReference>
<dbReference type="KEGG" id="fuv:JR347_06890"/>
<organism evidence="5 6">
    <name type="scientific">Fulvivirga lutea</name>
    <dbReference type="NCBI Taxonomy" id="2810512"/>
    <lineage>
        <taxon>Bacteria</taxon>
        <taxon>Pseudomonadati</taxon>
        <taxon>Bacteroidota</taxon>
        <taxon>Cytophagia</taxon>
        <taxon>Cytophagales</taxon>
        <taxon>Fulvivirgaceae</taxon>
        <taxon>Fulvivirga</taxon>
    </lineage>
</organism>
<evidence type="ECO:0000256" key="1">
    <source>
        <dbReference type="ARBA" id="ARBA00023015"/>
    </source>
</evidence>
<evidence type="ECO:0000259" key="4">
    <source>
        <dbReference type="PROSITE" id="PS01124"/>
    </source>
</evidence>
<sequence>MSYISISLYKKIVNHGLAEGLTSEDLSDIPVSLEKMEQLQAVPSDQFFATHELLDDKLGPGFAVRVGQEMKIDDYGVLGLSWRTCSWAGEIFVRSERYFKLLSDTYVFKVEKRGDWSYIYLHREPHRRGVQLSNEATLSATVVVLQAITETDILPVQVAFKHKAPKDLSSHKKGFRCELLFEQPHYYIAYKTKDLELRTAKADESINKFLVDRVKEETEGIQADLVQFTKDVEQLIKEALPSGIPGVIHIAEHMGMSNRTLTRRLAEHGVTFRDLIKKTQEAIAKDLLAHSNRSIAEIAFETGFSEQSSFNRAFKRWTDQSPLEFRNS</sequence>
<dbReference type="Pfam" id="PF12833">
    <property type="entry name" value="HTH_18"/>
    <property type="match status" value="1"/>
</dbReference>
<dbReference type="GO" id="GO:0005829">
    <property type="term" value="C:cytosol"/>
    <property type="evidence" value="ECO:0007669"/>
    <property type="project" value="TreeGrafter"/>
</dbReference>
<keyword evidence="3" id="KW-0804">Transcription</keyword>
<evidence type="ECO:0000256" key="2">
    <source>
        <dbReference type="ARBA" id="ARBA00023125"/>
    </source>
</evidence>
<dbReference type="PROSITE" id="PS01124">
    <property type="entry name" value="HTH_ARAC_FAMILY_2"/>
    <property type="match status" value="1"/>
</dbReference>
<dbReference type="GO" id="GO:0000976">
    <property type="term" value="F:transcription cis-regulatory region binding"/>
    <property type="evidence" value="ECO:0007669"/>
    <property type="project" value="TreeGrafter"/>
</dbReference>
<dbReference type="Proteomes" id="UP000662783">
    <property type="component" value="Chromosome"/>
</dbReference>
<dbReference type="AlphaFoldDB" id="A0A974WJ94"/>
<name>A0A974WJ94_9BACT</name>
<dbReference type="SUPFAM" id="SSF46689">
    <property type="entry name" value="Homeodomain-like"/>
    <property type="match status" value="1"/>
</dbReference>
<gene>
    <name evidence="5" type="ORF">JR347_06890</name>
</gene>
<dbReference type="PANTHER" id="PTHR47894">
    <property type="entry name" value="HTH-TYPE TRANSCRIPTIONAL REGULATOR GADX"/>
    <property type="match status" value="1"/>
</dbReference>
<dbReference type="InterPro" id="IPR032687">
    <property type="entry name" value="AraC-type_N"/>
</dbReference>
<dbReference type="InterPro" id="IPR009057">
    <property type="entry name" value="Homeodomain-like_sf"/>
</dbReference>
<dbReference type="Pfam" id="PF12625">
    <property type="entry name" value="Arabinose_bd"/>
    <property type="match status" value="1"/>
</dbReference>
<evidence type="ECO:0000313" key="6">
    <source>
        <dbReference type="Proteomes" id="UP000662783"/>
    </source>
</evidence>
<accession>A0A974WJ94</accession>
<keyword evidence="1" id="KW-0805">Transcription regulation</keyword>
<reference evidence="5" key="1">
    <citation type="submission" date="2021-02" db="EMBL/GenBank/DDBJ databases">
        <title>Fulvivirga sp. S481 isolated from sea water.</title>
        <authorList>
            <person name="Bae S.S."/>
            <person name="Baek K."/>
        </authorList>
    </citation>
    <scope>NUCLEOTIDE SEQUENCE</scope>
    <source>
        <strain evidence="5">S481</strain>
    </source>
</reference>
<dbReference type="PANTHER" id="PTHR47894:SF1">
    <property type="entry name" value="HTH-TYPE TRANSCRIPTIONAL REGULATOR VQSM"/>
    <property type="match status" value="1"/>
</dbReference>
<dbReference type="GO" id="GO:0003700">
    <property type="term" value="F:DNA-binding transcription factor activity"/>
    <property type="evidence" value="ECO:0007669"/>
    <property type="project" value="InterPro"/>
</dbReference>
<keyword evidence="6" id="KW-1185">Reference proteome</keyword>